<sequence>MSATTRSKVGNLPSALTTFVGRRREVQAAKRLLSESRLVTLAGIGGVGKTRLALEVVGSVHRDFPDGAWLVELAEVHEPDLVPDTVAAVFGLHDMAARSPADLLIEHLAGRDLLLVLDNCEHLVDAAAKLVDVLLRECPGLRVLATSREPLGVGGEALFLVQPLPVPDPTSPPTLEALPRYESVTLFVERARAAVPDFVVTDDNRKAIVQICHRLDGLPLPIELAAARMRALSVDQILQRLTDRFRLLTTGSRVAPSRQQTLRLSVDWSYELCTPEERRLWSRLSVFSGGYELDAVEGICSHAAGTGMVLDLVASLVDKSILTVEESGAANRYGMLETLRDYGLEKLDEMGERAECRRRHRDWFLGLAERADAQWVGPHQVDLIARLTRETANLRDALKFCVGEPGEGGHGVRMATALFPFWFCQGMFGEARRWLTRALAASDEQPDPARVTALCVASHLAAMQQDFANGAELVGRAERLAAVMGDPAVDAMVSQSAGRQALYRGDFGAALELVEVAVAPLRELPDPHRLIWALQALGLIGGMSGDMSLAEACHEEVLTITRARGEFEYRARSSYLLGLSLWRQGARDRASALLTEALPLTRSVNDHYAAAGCLETLAWGAAAARQGERAAVLSGAAEALRQTMGVPPVLIPTMLAWQEECRLQCRRILGDRAFEAALAKGAELTLADAVDYALGRRDALGPSRADMEAPTAPMRIVTPSAETPALTRRERQVADLVAQGLTNREIAETLVISQRTAEGHVERVLAKLGYGSRAQIAAWVAEHRHESTS</sequence>
<name>A0ABT6MF43_9NOCA</name>
<dbReference type="InterPro" id="IPR036388">
    <property type="entry name" value="WH-like_DNA-bd_sf"/>
</dbReference>
<dbReference type="SUPFAM" id="SSF48452">
    <property type="entry name" value="TPR-like"/>
    <property type="match status" value="1"/>
</dbReference>
<dbReference type="CDD" id="cd06170">
    <property type="entry name" value="LuxR_C_like"/>
    <property type="match status" value="1"/>
</dbReference>
<dbReference type="Gene3D" id="1.25.40.10">
    <property type="entry name" value="Tetratricopeptide repeat domain"/>
    <property type="match status" value="1"/>
</dbReference>
<dbReference type="PROSITE" id="PS50043">
    <property type="entry name" value="HTH_LUXR_2"/>
    <property type="match status" value="1"/>
</dbReference>
<dbReference type="SUPFAM" id="SSF52540">
    <property type="entry name" value="P-loop containing nucleoside triphosphate hydrolases"/>
    <property type="match status" value="1"/>
</dbReference>
<dbReference type="PANTHER" id="PTHR47691:SF3">
    <property type="entry name" value="HTH-TYPE TRANSCRIPTIONAL REGULATOR RV0890C-RELATED"/>
    <property type="match status" value="1"/>
</dbReference>
<keyword evidence="3" id="KW-1185">Reference proteome</keyword>
<proteinExistence type="predicted"/>
<dbReference type="InterPro" id="IPR002182">
    <property type="entry name" value="NB-ARC"/>
</dbReference>
<dbReference type="Proteomes" id="UP001160334">
    <property type="component" value="Unassembled WGS sequence"/>
</dbReference>
<dbReference type="PRINTS" id="PR00038">
    <property type="entry name" value="HTHLUXR"/>
</dbReference>
<evidence type="ECO:0000313" key="2">
    <source>
        <dbReference type="EMBL" id="MDH6282946.1"/>
    </source>
</evidence>
<dbReference type="SUPFAM" id="SSF46894">
    <property type="entry name" value="C-terminal effector domain of the bipartite response regulators"/>
    <property type="match status" value="1"/>
</dbReference>
<dbReference type="PRINTS" id="PR00364">
    <property type="entry name" value="DISEASERSIST"/>
</dbReference>
<dbReference type="RefSeq" id="WP_280762230.1">
    <property type="nucleotide sequence ID" value="NZ_JARXVC010000012.1"/>
</dbReference>
<dbReference type="Gene3D" id="3.40.50.300">
    <property type="entry name" value="P-loop containing nucleotide triphosphate hydrolases"/>
    <property type="match status" value="1"/>
</dbReference>
<dbReference type="InterPro" id="IPR000792">
    <property type="entry name" value="Tscrpt_reg_LuxR_C"/>
</dbReference>
<evidence type="ECO:0000313" key="3">
    <source>
        <dbReference type="Proteomes" id="UP001160334"/>
    </source>
</evidence>
<reference evidence="2 3" key="1">
    <citation type="submission" date="2023-04" db="EMBL/GenBank/DDBJ databases">
        <title>Forest soil microbial communities from Buena Vista Peninsula, Colon Province, Panama.</title>
        <authorList>
            <person name="Bouskill N."/>
        </authorList>
    </citation>
    <scope>NUCLEOTIDE SEQUENCE [LARGE SCALE GENOMIC DNA]</scope>
    <source>
        <strain evidence="2 3">CFH S0262</strain>
    </source>
</reference>
<dbReference type="InterPro" id="IPR016032">
    <property type="entry name" value="Sig_transdc_resp-reg_C-effctor"/>
</dbReference>
<feature type="domain" description="HTH luxR-type" evidence="1">
    <location>
        <begin position="719"/>
        <end position="784"/>
    </location>
</feature>
<dbReference type="InterPro" id="IPR027417">
    <property type="entry name" value="P-loop_NTPase"/>
</dbReference>
<dbReference type="Gene3D" id="1.10.10.10">
    <property type="entry name" value="Winged helix-like DNA-binding domain superfamily/Winged helix DNA-binding domain"/>
    <property type="match status" value="1"/>
</dbReference>
<accession>A0ABT6MF43</accession>
<dbReference type="PANTHER" id="PTHR47691">
    <property type="entry name" value="REGULATOR-RELATED"/>
    <property type="match status" value="1"/>
</dbReference>
<evidence type="ECO:0000259" key="1">
    <source>
        <dbReference type="PROSITE" id="PS50043"/>
    </source>
</evidence>
<dbReference type="SMART" id="SM00421">
    <property type="entry name" value="HTH_LUXR"/>
    <property type="match status" value="1"/>
</dbReference>
<dbReference type="Pfam" id="PF00931">
    <property type="entry name" value="NB-ARC"/>
    <property type="match status" value="1"/>
</dbReference>
<dbReference type="Pfam" id="PF00196">
    <property type="entry name" value="GerE"/>
    <property type="match status" value="1"/>
</dbReference>
<dbReference type="InterPro" id="IPR011990">
    <property type="entry name" value="TPR-like_helical_dom_sf"/>
</dbReference>
<protein>
    <submittedName>
        <fullName evidence="2">ATPase/DNA-binding CsgD family transcriptional regulator</fullName>
    </submittedName>
</protein>
<gene>
    <name evidence="2" type="ORF">M2280_004189</name>
</gene>
<organism evidence="2 3">
    <name type="scientific">Prescottella agglutinans</name>
    <dbReference type="NCBI Taxonomy" id="1644129"/>
    <lineage>
        <taxon>Bacteria</taxon>
        <taxon>Bacillati</taxon>
        <taxon>Actinomycetota</taxon>
        <taxon>Actinomycetes</taxon>
        <taxon>Mycobacteriales</taxon>
        <taxon>Nocardiaceae</taxon>
        <taxon>Prescottella</taxon>
    </lineage>
</organism>
<dbReference type="EMBL" id="JARXVC010000012">
    <property type="protein sequence ID" value="MDH6282946.1"/>
    <property type="molecule type" value="Genomic_DNA"/>
</dbReference>
<comment type="caution">
    <text evidence="2">The sequence shown here is derived from an EMBL/GenBank/DDBJ whole genome shotgun (WGS) entry which is preliminary data.</text>
</comment>